<evidence type="ECO:0000256" key="1">
    <source>
        <dbReference type="SAM" id="MobiDB-lite"/>
    </source>
</evidence>
<accession>A0A2N7XAF4</accession>
<evidence type="ECO:0000313" key="3">
    <source>
        <dbReference type="Proteomes" id="UP000235777"/>
    </source>
</evidence>
<feature type="region of interest" description="Disordered" evidence="1">
    <location>
        <begin position="1"/>
        <end position="21"/>
    </location>
</feature>
<keyword evidence="3" id="KW-1185">Reference proteome</keyword>
<organism evidence="2 3">
    <name type="scientific">Trinickia symbiotica</name>
    <dbReference type="NCBI Taxonomy" id="863227"/>
    <lineage>
        <taxon>Bacteria</taxon>
        <taxon>Pseudomonadati</taxon>
        <taxon>Pseudomonadota</taxon>
        <taxon>Betaproteobacteria</taxon>
        <taxon>Burkholderiales</taxon>
        <taxon>Burkholderiaceae</taxon>
        <taxon>Trinickia</taxon>
    </lineage>
</organism>
<sequence>MNLQPPADSARESQSLVGKEMQMKSHRILSAVFVALMLAVSTLSATGCSSTDGNPPQQGNNGGSNSSGGY</sequence>
<dbReference type="AlphaFoldDB" id="A0A2N7XAF4"/>
<dbReference type="STRING" id="863227.GCA_000373005_01021"/>
<feature type="region of interest" description="Disordered" evidence="1">
    <location>
        <begin position="45"/>
        <end position="70"/>
    </location>
</feature>
<feature type="compositionally biased region" description="Gly residues" evidence="1">
    <location>
        <begin position="60"/>
        <end position="70"/>
    </location>
</feature>
<reference evidence="2 3" key="1">
    <citation type="submission" date="2018-01" db="EMBL/GenBank/DDBJ databases">
        <title>Whole genome analyses suggest that Burkholderia sensu lato contains two further novel genera in the rhizoxinica-symbiotica group Mycetohabitans gen. nov., and Trinickia gen. nov.: implications for the evolution of diazotrophy and nodulation in the Burkholderiaceae.</title>
        <authorList>
            <person name="Estrada-de los Santos P."/>
            <person name="Palmer M."/>
            <person name="Chavez-Ramirez B."/>
            <person name="Beukes C."/>
            <person name="Steenkamp E.T."/>
            <person name="Hirsch A.M."/>
            <person name="Manyaka P."/>
            <person name="Maluk M."/>
            <person name="Lafos M."/>
            <person name="Crook M."/>
            <person name="Gross E."/>
            <person name="Simon M.F."/>
            <person name="Bueno dos Reis Junior F."/>
            <person name="Poole P.S."/>
            <person name="Venter S.N."/>
            <person name="James E.K."/>
        </authorList>
    </citation>
    <scope>NUCLEOTIDE SEQUENCE [LARGE SCALE GENOMIC DNA]</scope>
    <source>
        <strain evidence="2 3">JPY 581</strain>
    </source>
</reference>
<proteinExistence type="predicted"/>
<dbReference type="Proteomes" id="UP000235777">
    <property type="component" value="Unassembled WGS sequence"/>
</dbReference>
<protein>
    <submittedName>
        <fullName evidence="2">Uncharacterized protein</fullName>
    </submittedName>
</protein>
<evidence type="ECO:0000313" key="2">
    <source>
        <dbReference type="EMBL" id="PMS38522.1"/>
    </source>
</evidence>
<name>A0A2N7XAF4_9BURK</name>
<dbReference type="EMBL" id="PNYC01000001">
    <property type="protein sequence ID" value="PMS38522.1"/>
    <property type="molecule type" value="Genomic_DNA"/>
</dbReference>
<comment type="caution">
    <text evidence="2">The sequence shown here is derived from an EMBL/GenBank/DDBJ whole genome shotgun (WGS) entry which is preliminary data.</text>
</comment>
<gene>
    <name evidence="2" type="ORF">C0Z20_01175</name>
</gene>